<dbReference type="SUPFAM" id="SSF48371">
    <property type="entry name" value="ARM repeat"/>
    <property type="match status" value="1"/>
</dbReference>
<dbReference type="GO" id="GO:0007155">
    <property type="term" value="P:cell adhesion"/>
    <property type="evidence" value="ECO:0007669"/>
    <property type="project" value="UniProtKB-KW"/>
</dbReference>
<accession>A0A0L8FJ62</accession>
<proteinExistence type="predicted"/>
<reference evidence="15" key="1">
    <citation type="submission" date="2015-07" db="EMBL/GenBank/DDBJ databases">
        <title>MeaNS - Measles Nucleotide Surveillance Program.</title>
        <authorList>
            <person name="Tran T."/>
            <person name="Druce J."/>
        </authorList>
    </citation>
    <scope>NUCLEOTIDE SEQUENCE</scope>
    <source>
        <strain evidence="15">UCB-OBI-ISO-001</strain>
        <tissue evidence="15">Gonad</tissue>
    </source>
</reference>
<evidence type="ECO:0000256" key="12">
    <source>
        <dbReference type="PROSITE-ProRule" id="PRU00460"/>
    </source>
</evidence>
<dbReference type="InterPro" id="IPR002049">
    <property type="entry name" value="LE_dom"/>
</dbReference>
<feature type="region of interest" description="Disordered" evidence="13">
    <location>
        <begin position="160"/>
        <end position="218"/>
    </location>
</feature>
<evidence type="ECO:0000256" key="11">
    <source>
        <dbReference type="ARBA" id="ARBA00023292"/>
    </source>
</evidence>
<dbReference type="GO" id="GO:0009887">
    <property type="term" value="P:animal organ morphogenesis"/>
    <property type="evidence" value="ECO:0007669"/>
    <property type="project" value="TreeGrafter"/>
</dbReference>
<evidence type="ECO:0000256" key="5">
    <source>
        <dbReference type="ARBA" id="ARBA00022737"/>
    </source>
</evidence>
<gene>
    <name evidence="15" type="ORF">OCBIM_22018073mg</name>
</gene>
<dbReference type="EMBL" id="KQ430556">
    <property type="protein sequence ID" value="KOF63994.1"/>
    <property type="molecule type" value="Genomic_DNA"/>
</dbReference>
<dbReference type="PANTHER" id="PTHR10574:SF444">
    <property type="entry name" value="BASEMENT MEMBRANE-SPECIFIC HEPARAN SULFATE PROTEOGLYCAN CORE PROTEIN"/>
    <property type="match status" value="1"/>
</dbReference>
<dbReference type="Gene3D" id="2.10.25.10">
    <property type="entry name" value="Laminin"/>
    <property type="match status" value="1"/>
</dbReference>
<dbReference type="CDD" id="cd00055">
    <property type="entry name" value="EGF_Lam"/>
    <property type="match status" value="1"/>
</dbReference>
<evidence type="ECO:0000256" key="8">
    <source>
        <dbReference type="ARBA" id="ARBA00023054"/>
    </source>
</evidence>
<name>A0A0L8FJ62_OCTBM</name>
<evidence type="ECO:0000256" key="9">
    <source>
        <dbReference type="ARBA" id="ARBA00023157"/>
    </source>
</evidence>
<dbReference type="GO" id="GO:0005604">
    <property type="term" value="C:basement membrane"/>
    <property type="evidence" value="ECO:0007669"/>
    <property type="project" value="UniProtKB-SubCell"/>
</dbReference>
<evidence type="ECO:0000259" key="14">
    <source>
        <dbReference type="PROSITE" id="PS50027"/>
    </source>
</evidence>
<dbReference type="SMART" id="SM00180">
    <property type="entry name" value="EGF_Lam"/>
    <property type="match status" value="2"/>
</dbReference>
<dbReference type="OrthoDB" id="8545473at2759"/>
<sequence>LSNVQLDVATEIGGDRPAYTVEQCHCPASYEGSSCELLNRHSNAKHSYKTVIQMSIAVAKPSFKCQTQLQNRHSNVKHSYVTPSFKCQLQLLNRHSNVKHSYKTVIQMPNTVTKPSFKCQLQLQNRHLNAKHCYKAVIQMSIAVTKPSFKCQTQLQNRHSNECSADDDDDGNDNDEDDVDDDDDDDDDNDGVNDESDDDDDDDDDDVDDDDNDDDDDNNMTILMLYVSEMCSWHQTSPFLGICSPCQCNGHADECDPNTGQCLSCRDNTEGRHCERCKAGYHGDPRRGGCSMCTCPLDSESNNFADTCYANQRGLVTHCDCQPGYAGNHCDRCGTVNCGEFGTCECKENIIGINCDRCLKCDHCQSDYWNYKPTGCQ</sequence>
<keyword evidence="9 12" id="KW-1015">Disulfide bond</keyword>
<keyword evidence="6" id="KW-0084">Basement membrane</keyword>
<evidence type="ECO:0000256" key="6">
    <source>
        <dbReference type="ARBA" id="ARBA00022869"/>
    </source>
</evidence>
<keyword evidence="5" id="KW-0677">Repeat</keyword>
<keyword evidence="4" id="KW-0732">Signal</keyword>
<dbReference type="Pfam" id="PF00053">
    <property type="entry name" value="EGF_laminin"/>
    <property type="match status" value="2"/>
</dbReference>
<feature type="non-terminal residue" evidence="15">
    <location>
        <position position="377"/>
    </location>
</feature>
<protein>
    <recommendedName>
        <fullName evidence="14">Laminin EGF-like domain-containing protein</fullName>
    </recommendedName>
</protein>
<keyword evidence="3" id="KW-0272">Extracellular matrix</keyword>
<dbReference type="InterPro" id="IPR016024">
    <property type="entry name" value="ARM-type_fold"/>
</dbReference>
<dbReference type="Pfam" id="PF24973">
    <property type="entry name" value="EGF_LMN_ATRN"/>
    <property type="match status" value="1"/>
</dbReference>
<comment type="caution">
    <text evidence="12">Lacks conserved residue(s) required for the propagation of feature annotation.</text>
</comment>
<dbReference type="PROSITE" id="PS50027">
    <property type="entry name" value="EGF_LAM_2"/>
    <property type="match status" value="1"/>
</dbReference>
<dbReference type="InterPro" id="IPR050440">
    <property type="entry name" value="Laminin/Netrin_ECM"/>
</dbReference>
<organism evidence="15">
    <name type="scientific">Octopus bimaculoides</name>
    <name type="common">California two-spotted octopus</name>
    <dbReference type="NCBI Taxonomy" id="37653"/>
    <lineage>
        <taxon>Eukaryota</taxon>
        <taxon>Metazoa</taxon>
        <taxon>Spiralia</taxon>
        <taxon>Lophotrochozoa</taxon>
        <taxon>Mollusca</taxon>
        <taxon>Cephalopoda</taxon>
        <taxon>Coleoidea</taxon>
        <taxon>Octopodiformes</taxon>
        <taxon>Octopoda</taxon>
        <taxon>Incirrata</taxon>
        <taxon>Octopodidae</taxon>
        <taxon>Octopus</taxon>
    </lineage>
</organism>
<keyword evidence="2" id="KW-0964">Secreted</keyword>
<evidence type="ECO:0000256" key="1">
    <source>
        <dbReference type="ARBA" id="ARBA00004302"/>
    </source>
</evidence>
<feature type="disulfide bond" evidence="12">
    <location>
        <begin position="265"/>
        <end position="274"/>
    </location>
</feature>
<evidence type="ECO:0000256" key="3">
    <source>
        <dbReference type="ARBA" id="ARBA00022530"/>
    </source>
</evidence>
<dbReference type="GO" id="GO:0009888">
    <property type="term" value="P:tissue development"/>
    <property type="evidence" value="ECO:0007669"/>
    <property type="project" value="TreeGrafter"/>
</dbReference>
<feature type="non-terminal residue" evidence="15">
    <location>
        <position position="1"/>
    </location>
</feature>
<feature type="compositionally biased region" description="Acidic residues" evidence="13">
    <location>
        <begin position="164"/>
        <end position="218"/>
    </location>
</feature>
<keyword evidence="8" id="KW-0175">Coiled coil</keyword>
<evidence type="ECO:0000256" key="10">
    <source>
        <dbReference type="ARBA" id="ARBA00023180"/>
    </source>
</evidence>
<dbReference type="STRING" id="37653.A0A0L8FJ62"/>
<dbReference type="InterPro" id="IPR056863">
    <property type="entry name" value="LMN_ATRN_NET-like_EGF"/>
</dbReference>
<dbReference type="AlphaFoldDB" id="A0A0L8FJ62"/>
<evidence type="ECO:0000256" key="13">
    <source>
        <dbReference type="SAM" id="MobiDB-lite"/>
    </source>
</evidence>
<dbReference type="SUPFAM" id="SSF57196">
    <property type="entry name" value="EGF/Laminin"/>
    <property type="match status" value="1"/>
</dbReference>
<evidence type="ECO:0000313" key="15">
    <source>
        <dbReference type="EMBL" id="KOF63994.1"/>
    </source>
</evidence>
<comment type="subcellular location">
    <subcellularLocation>
        <location evidence="1">Secreted</location>
        <location evidence="1">Extracellular space</location>
        <location evidence="1">Extracellular matrix</location>
        <location evidence="1">Basement membrane</location>
    </subcellularLocation>
</comment>
<dbReference type="PROSITE" id="PS01248">
    <property type="entry name" value="EGF_LAM_1"/>
    <property type="match status" value="1"/>
</dbReference>
<feature type="domain" description="Laminin EGF-like" evidence="14">
    <location>
        <begin position="246"/>
        <end position="292"/>
    </location>
</feature>
<evidence type="ECO:0000256" key="2">
    <source>
        <dbReference type="ARBA" id="ARBA00022525"/>
    </source>
</evidence>
<keyword evidence="7" id="KW-0130">Cell adhesion</keyword>
<dbReference type="PANTHER" id="PTHR10574">
    <property type="entry name" value="NETRIN/LAMININ-RELATED"/>
    <property type="match status" value="1"/>
</dbReference>
<keyword evidence="11 12" id="KW-0424">Laminin EGF-like domain</keyword>
<evidence type="ECO:0000256" key="7">
    <source>
        <dbReference type="ARBA" id="ARBA00022889"/>
    </source>
</evidence>
<keyword evidence="10" id="KW-0325">Glycoprotein</keyword>
<dbReference type="FunFam" id="2.10.25.10:FF:000065">
    <property type="entry name" value="Laminin subunit beta 1"/>
    <property type="match status" value="1"/>
</dbReference>
<evidence type="ECO:0000256" key="4">
    <source>
        <dbReference type="ARBA" id="ARBA00022729"/>
    </source>
</evidence>